<proteinExistence type="predicted"/>
<evidence type="ECO:0000313" key="1">
    <source>
        <dbReference type="EMBL" id="MBX35996.1"/>
    </source>
</evidence>
<name>A0A2P2N0N1_RHIMU</name>
<reference evidence="1" key="1">
    <citation type="submission" date="2018-02" db="EMBL/GenBank/DDBJ databases">
        <title>Rhizophora mucronata_Transcriptome.</title>
        <authorList>
            <person name="Meera S.P."/>
            <person name="Sreeshan A."/>
            <person name="Augustine A."/>
        </authorList>
    </citation>
    <scope>NUCLEOTIDE SEQUENCE</scope>
    <source>
        <tissue evidence="1">Leaf</tissue>
    </source>
</reference>
<dbReference type="EMBL" id="GGEC01055512">
    <property type="protein sequence ID" value="MBX35996.1"/>
    <property type="molecule type" value="Transcribed_RNA"/>
</dbReference>
<organism evidence="1">
    <name type="scientific">Rhizophora mucronata</name>
    <name type="common">Asiatic mangrove</name>
    <dbReference type="NCBI Taxonomy" id="61149"/>
    <lineage>
        <taxon>Eukaryota</taxon>
        <taxon>Viridiplantae</taxon>
        <taxon>Streptophyta</taxon>
        <taxon>Embryophyta</taxon>
        <taxon>Tracheophyta</taxon>
        <taxon>Spermatophyta</taxon>
        <taxon>Magnoliopsida</taxon>
        <taxon>eudicotyledons</taxon>
        <taxon>Gunneridae</taxon>
        <taxon>Pentapetalae</taxon>
        <taxon>rosids</taxon>
        <taxon>fabids</taxon>
        <taxon>Malpighiales</taxon>
        <taxon>Rhizophoraceae</taxon>
        <taxon>Rhizophora</taxon>
    </lineage>
</organism>
<protein>
    <submittedName>
        <fullName evidence="1">Uncharacterized protein</fullName>
    </submittedName>
</protein>
<accession>A0A2P2N0N1</accession>
<sequence>MVILSMCKTDSNLQLAINKNSFFPKKMLLFCGNVR</sequence>
<dbReference type="AlphaFoldDB" id="A0A2P2N0N1"/>